<dbReference type="PANTHER" id="PTHR28629:SF4">
    <property type="entry name" value="TRIOKINASE_FMN CYCLASE"/>
    <property type="match status" value="1"/>
</dbReference>
<sequence>MARLVNESAAFADEAAGGFARAFSPWVRRVPGGVVRRTPDPAPRVALVIGGGSGHYPAFAGLVGAGLAHGAAMGNLFAAPSAQQVYSVARATDQGRGVLLCYGNYAGDVLNFDLAQDRLRAEGIHCETVVVTDDISSARPTERRLRRGIAGGLAVFKVAGAASAEGRALDEVARLARRANDRTRSLGVAFDGCTLPGAAAPLFTVPNGRMAVGMGIHGEPGIDERDVPTSDELARTLVGSLLAEPPDDLPEARGARAVAILNGLGSVKYEELFVLYGAVAELLDRAGVEVVEPEVGEFVTSFDMAGVSLTLCWLDEELDRLWRASANTPAFRKNAAGPCLAAPASADGTSSVGGGVTGASTADAGAPVQDAVAPASEAGRRAGRAVRDAFAAAARGIDEQVDELGRLDAIVGDGDHGIGMQRGVHAALDAAEFVAAGGGGAGTSLRRAADAWADRAGGTSGALWGAALRAAGSALGDDGEPDAAAAAAAIEAATTAVLAAGRAVVGDRTMVDALVPFRDAFRAASPGGIPAALAAAVPVTESAAQATANLLPRVGRARSHGTRSLGTPDAGAVSLALVLRAVLDSVGPTTGEAG</sequence>
<evidence type="ECO:0000256" key="3">
    <source>
        <dbReference type="ARBA" id="ARBA00022777"/>
    </source>
</evidence>
<protein>
    <submittedName>
        <fullName evidence="7">Erythrulose kinase</fullName>
    </submittedName>
</protein>
<gene>
    <name evidence="7" type="ORF">Pma05_68440</name>
</gene>
<keyword evidence="8" id="KW-1185">Reference proteome</keyword>
<dbReference type="NCBIfam" id="NF011049">
    <property type="entry name" value="PRK14479.1"/>
    <property type="match status" value="1"/>
</dbReference>
<evidence type="ECO:0000313" key="8">
    <source>
        <dbReference type="Proteomes" id="UP000621500"/>
    </source>
</evidence>
<dbReference type="Gene3D" id="3.30.1180.20">
    <property type="entry name" value="Dihydroxyacetone kinase, domain 2"/>
    <property type="match status" value="1"/>
</dbReference>
<evidence type="ECO:0000256" key="2">
    <source>
        <dbReference type="ARBA" id="ARBA00022741"/>
    </source>
</evidence>
<dbReference type="InterPro" id="IPR050861">
    <property type="entry name" value="Dihydroxyacetone_Kinase"/>
</dbReference>
<dbReference type="PROSITE" id="PS51480">
    <property type="entry name" value="DHAL"/>
    <property type="match status" value="1"/>
</dbReference>
<dbReference type="Pfam" id="PF02734">
    <property type="entry name" value="Dak2"/>
    <property type="match status" value="1"/>
</dbReference>
<evidence type="ECO:0000313" key="7">
    <source>
        <dbReference type="EMBL" id="GIH00272.1"/>
    </source>
</evidence>
<dbReference type="SUPFAM" id="SSF82549">
    <property type="entry name" value="DAK1/DegV-like"/>
    <property type="match status" value="1"/>
</dbReference>
<feature type="domain" description="DhaL" evidence="5">
    <location>
        <begin position="384"/>
        <end position="584"/>
    </location>
</feature>
<dbReference type="EMBL" id="BONX01000052">
    <property type="protein sequence ID" value="GIH00272.1"/>
    <property type="molecule type" value="Genomic_DNA"/>
</dbReference>
<dbReference type="RefSeq" id="WP_203861598.1">
    <property type="nucleotide sequence ID" value="NZ_BAAAZQ010000022.1"/>
</dbReference>
<evidence type="ECO:0000259" key="6">
    <source>
        <dbReference type="PROSITE" id="PS51481"/>
    </source>
</evidence>
<keyword evidence="3 7" id="KW-0418">Kinase</keyword>
<dbReference type="InterPro" id="IPR036117">
    <property type="entry name" value="DhaL_dom_sf"/>
</dbReference>
<dbReference type="PANTHER" id="PTHR28629">
    <property type="entry name" value="TRIOKINASE/FMN CYCLASE"/>
    <property type="match status" value="1"/>
</dbReference>
<evidence type="ECO:0000256" key="1">
    <source>
        <dbReference type="ARBA" id="ARBA00022679"/>
    </source>
</evidence>
<dbReference type="Pfam" id="PF02733">
    <property type="entry name" value="Dak1"/>
    <property type="match status" value="1"/>
</dbReference>
<name>A0ABQ4F064_9ACTN</name>
<dbReference type="InterPro" id="IPR004007">
    <property type="entry name" value="DhaL_dom"/>
</dbReference>
<dbReference type="Proteomes" id="UP000621500">
    <property type="component" value="Unassembled WGS sequence"/>
</dbReference>
<keyword evidence="2" id="KW-0547">Nucleotide-binding</keyword>
<keyword evidence="1" id="KW-0808">Transferase</keyword>
<dbReference type="GO" id="GO:0016301">
    <property type="term" value="F:kinase activity"/>
    <property type="evidence" value="ECO:0007669"/>
    <property type="project" value="UniProtKB-KW"/>
</dbReference>
<dbReference type="Gene3D" id="3.40.50.10440">
    <property type="entry name" value="Dihydroxyacetone kinase, domain 1"/>
    <property type="match status" value="1"/>
</dbReference>
<evidence type="ECO:0000259" key="5">
    <source>
        <dbReference type="PROSITE" id="PS51480"/>
    </source>
</evidence>
<dbReference type="SUPFAM" id="SSF101473">
    <property type="entry name" value="DhaL-like"/>
    <property type="match status" value="1"/>
</dbReference>
<keyword evidence="4" id="KW-0067">ATP-binding</keyword>
<proteinExistence type="predicted"/>
<dbReference type="InterPro" id="IPR004006">
    <property type="entry name" value="DhaK_dom"/>
</dbReference>
<evidence type="ECO:0000256" key="4">
    <source>
        <dbReference type="ARBA" id="ARBA00022840"/>
    </source>
</evidence>
<feature type="domain" description="DhaK" evidence="6">
    <location>
        <begin position="7"/>
        <end position="331"/>
    </location>
</feature>
<dbReference type="SMART" id="SM01120">
    <property type="entry name" value="Dak2"/>
    <property type="match status" value="1"/>
</dbReference>
<comment type="caution">
    <text evidence="7">The sequence shown here is derived from an EMBL/GenBank/DDBJ whole genome shotgun (WGS) entry which is preliminary data.</text>
</comment>
<dbReference type="PROSITE" id="PS51481">
    <property type="entry name" value="DHAK"/>
    <property type="match status" value="1"/>
</dbReference>
<organism evidence="7 8">
    <name type="scientific">Plantactinospora mayteni</name>
    <dbReference type="NCBI Taxonomy" id="566021"/>
    <lineage>
        <taxon>Bacteria</taxon>
        <taxon>Bacillati</taxon>
        <taxon>Actinomycetota</taxon>
        <taxon>Actinomycetes</taxon>
        <taxon>Micromonosporales</taxon>
        <taxon>Micromonosporaceae</taxon>
        <taxon>Plantactinospora</taxon>
    </lineage>
</organism>
<reference evidence="7 8" key="1">
    <citation type="submission" date="2021-01" db="EMBL/GenBank/DDBJ databases">
        <title>Whole genome shotgun sequence of Plantactinospora mayteni NBRC 109088.</title>
        <authorList>
            <person name="Komaki H."/>
            <person name="Tamura T."/>
        </authorList>
    </citation>
    <scope>NUCLEOTIDE SEQUENCE [LARGE SCALE GENOMIC DNA]</scope>
    <source>
        <strain evidence="7 8">NBRC 109088</strain>
    </source>
</reference>
<dbReference type="Gene3D" id="1.25.40.340">
    <property type="match status" value="1"/>
</dbReference>
<accession>A0ABQ4F064</accession>